<gene>
    <name evidence="3" type="ORF">SAMN02745146_0870</name>
</gene>
<sequence>MKNAAVLQAFGTHIRKLREARGFSQQELADHADVAKATIQRIEQAKFSVTLDVLVSVARVLRVSLRELMDFPDVIESEV</sequence>
<dbReference type="InterPro" id="IPR050807">
    <property type="entry name" value="TransReg_Diox_bact_type"/>
</dbReference>
<dbReference type="STRING" id="1121955.SAMN02745146_0870"/>
<reference evidence="3 4" key="1">
    <citation type="submission" date="2016-11" db="EMBL/GenBank/DDBJ databases">
        <authorList>
            <person name="Jaros S."/>
            <person name="Januszkiewicz K."/>
            <person name="Wedrychowicz H."/>
        </authorList>
    </citation>
    <scope>NUCLEOTIDE SEQUENCE [LARGE SCALE GENOMIC DNA]</scope>
    <source>
        <strain evidence="3 4">DSM 21074</strain>
    </source>
</reference>
<dbReference type="GO" id="GO:0003677">
    <property type="term" value="F:DNA binding"/>
    <property type="evidence" value="ECO:0007669"/>
    <property type="project" value="UniProtKB-KW"/>
</dbReference>
<dbReference type="InterPro" id="IPR010982">
    <property type="entry name" value="Lambda_DNA-bd_dom_sf"/>
</dbReference>
<dbReference type="InterPro" id="IPR001387">
    <property type="entry name" value="Cro/C1-type_HTH"/>
</dbReference>
<dbReference type="GO" id="GO:0005829">
    <property type="term" value="C:cytosol"/>
    <property type="evidence" value="ECO:0007669"/>
    <property type="project" value="TreeGrafter"/>
</dbReference>
<dbReference type="EMBL" id="FQYN01000001">
    <property type="protein sequence ID" value="SHI43574.1"/>
    <property type="molecule type" value="Genomic_DNA"/>
</dbReference>
<keyword evidence="1" id="KW-0238">DNA-binding</keyword>
<name>A0A1M6B4A4_9BACT</name>
<dbReference type="PROSITE" id="PS50943">
    <property type="entry name" value="HTH_CROC1"/>
    <property type="match status" value="1"/>
</dbReference>
<dbReference type="Pfam" id="PF01381">
    <property type="entry name" value="HTH_3"/>
    <property type="match status" value="1"/>
</dbReference>
<organism evidence="3 4">
    <name type="scientific">Hymenobacter daecheongensis DSM 21074</name>
    <dbReference type="NCBI Taxonomy" id="1121955"/>
    <lineage>
        <taxon>Bacteria</taxon>
        <taxon>Pseudomonadati</taxon>
        <taxon>Bacteroidota</taxon>
        <taxon>Cytophagia</taxon>
        <taxon>Cytophagales</taxon>
        <taxon>Hymenobacteraceae</taxon>
        <taxon>Hymenobacter</taxon>
    </lineage>
</organism>
<evidence type="ECO:0000313" key="3">
    <source>
        <dbReference type="EMBL" id="SHI43574.1"/>
    </source>
</evidence>
<evidence type="ECO:0000313" key="4">
    <source>
        <dbReference type="Proteomes" id="UP000184418"/>
    </source>
</evidence>
<feature type="domain" description="HTH cro/C1-type" evidence="2">
    <location>
        <begin position="14"/>
        <end position="68"/>
    </location>
</feature>
<dbReference type="SUPFAM" id="SSF47413">
    <property type="entry name" value="lambda repressor-like DNA-binding domains"/>
    <property type="match status" value="1"/>
</dbReference>
<dbReference type="AlphaFoldDB" id="A0A1M6B4A4"/>
<protein>
    <submittedName>
        <fullName evidence="3">Helix-turn-helix</fullName>
    </submittedName>
</protein>
<dbReference type="Proteomes" id="UP000184418">
    <property type="component" value="Unassembled WGS sequence"/>
</dbReference>
<evidence type="ECO:0000256" key="1">
    <source>
        <dbReference type="ARBA" id="ARBA00023125"/>
    </source>
</evidence>
<proteinExistence type="predicted"/>
<keyword evidence="4" id="KW-1185">Reference proteome</keyword>
<dbReference type="PANTHER" id="PTHR46797:SF1">
    <property type="entry name" value="METHYLPHOSPHONATE SYNTHASE"/>
    <property type="match status" value="1"/>
</dbReference>
<evidence type="ECO:0000259" key="2">
    <source>
        <dbReference type="PROSITE" id="PS50943"/>
    </source>
</evidence>
<dbReference type="CDD" id="cd00093">
    <property type="entry name" value="HTH_XRE"/>
    <property type="match status" value="1"/>
</dbReference>
<dbReference type="PANTHER" id="PTHR46797">
    <property type="entry name" value="HTH-TYPE TRANSCRIPTIONAL REGULATOR"/>
    <property type="match status" value="1"/>
</dbReference>
<dbReference type="GO" id="GO:0003700">
    <property type="term" value="F:DNA-binding transcription factor activity"/>
    <property type="evidence" value="ECO:0007669"/>
    <property type="project" value="TreeGrafter"/>
</dbReference>
<accession>A0A1M6B4A4</accession>
<dbReference type="Gene3D" id="1.10.260.40">
    <property type="entry name" value="lambda repressor-like DNA-binding domains"/>
    <property type="match status" value="1"/>
</dbReference>
<dbReference type="SMART" id="SM00530">
    <property type="entry name" value="HTH_XRE"/>
    <property type="match status" value="1"/>
</dbReference>